<protein>
    <submittedName>
        <fullName evidence="3">Uncharacterized protein</fullName>
    </submittedName>
</protein>
<evidence type="ECO:0000313" key="4">
    <source>
        <dbReference type="Proteomes" id="UP000247591"/>
    </source>
</evidence>
<keyword evidence="2" id="KW-1133">Transmembrane helix</keyword>
<dbReference type="Proteomes" id="UP000247591">
    <property type="component" value="Unassembled WGS sequence"/>
</dbReference>
<keyword evidence="2" id="KW-0472">Membrane</keyword>
<evidence type="ECO:0000256" key="2">
    <source>
        <dbReference type="SAM" id="Phobius"/>
    </source>
</evidence>
<feature type="region of interest" description="Disordered" evidence="1">
    <location>
        <begin position="248"/>
        <end position="273"/>
    </location>
</feature>
<keyword evidence="2" id="KW-0812">Transmembrane</keyword>
<name>A0A318RCX3_WILLI</name>
<feature type="compositionally biased region" description="Polar residues" evidence="1">
    <location>
        <begin position="262"/>
        <end position="273"/>
    </location>
</feature>
<comment type="caution">
    <text evidence="3">The sequence shown here is derived from an EMBL/GenBank/DDBJ whole genome shotgun (WGS) entry which is preliminary data.</text>
</comment>
<gene>
    <name evidence="3" type="ORF">DFR67_114150</name>
</gene>
<reference evidence="3 4" key="1">
    <citation type="submission" date="2018-06" db="EMBL/GenBank/DDBJ databases">
        <title>Genomic Encyclopedia of Type Strains, Phase IV (KMG-IV): sequencing the most valuable type-strain genomes for metagenomic binning, comparative biology and taxonomic classification.</title>
        <authorList>
            <person name="Goeker M."/>
        </authorList>
    </citation>
    <scope>NUCLEOTIDE SEQUENCE [LARGE SCALE GENOMIC DNA]</scope>
    <source>
        <strain evidence="3 4">DSM 45521</strain>
    </source>
</reference>
<evidence type="ECO:0000313" key="3">
    <source>
        <dbReference type="EMBL" id="PYE14051.1"/>
    </source>
</evidence>
<keyword evidence="4" id="KW-1185">Reference proteome</keyword>
<evidence type="ECO:0000256" key="1">
    <source>
        <dbReference type="SAM" id="MobiDB-lite"/>
    </source>
</evidence>
<accession>A0A318RCX3</accession>
<feature type="transmembrane region" description="Helical" evidence="2">
    <location>
        <begin position="57"/>
        <end position="75"/>
    </location>
</feature>
<proteinExistence type="predicted"/>
<dbReference type="EMBL" id="QJSP01000014">
    <property type="protein sequence ID" value="PYE14051.1"/>
    <property type="molecule type" value="Genomic_DNA"/>
</dbReference>
<feature type="transmembrane region" description="Helical" evidence="2">
    <location>
        <begin position="26"/>
        <end position="45"/>
    </location>
</feature>
<organism evidence="3 4">
    <name type="scientific">Williamsia limnetica</name>
    <dbReference type="NCBI Taxonomy" id="882452"/>
    <lineage>
        <taxon>Bacteria</taxon>
        <taxon>Bacillati</taxon>
        <taxon>Actinomycetota</taxon>
        <taxon>Actinomycetes</taxon>
        <taxon>Mycobacteriales</taxon>
        <taxon>Nocardiaceae</taxon>
        <taxon>Williamsia</taxon>
    </lineage>
</organism>
<sequence length="273" mass="29749">MRLTCFNTGMSEQEPFTWTKAHTVRTIVWTLALLAGTVIGLAWGGADYWGKPELGPVAAWVAGILTAGALLIAAYQASLARRAAADADRRLTEQLKATHRSEQVNVVADMWSHVGSLRGAVHDVSSAMFIFKDQGRSAYDTFQTGDPTDLALERYRNKIAELDAAITRALMVVEEPNTRKIVNYLNGLRSILDAQLWVAVGDIFEEGDFNFAETEAALEGIQNIHGTLVSTVHQNLVLNKSQATFSMQATSSAEVTRPSRPTEPTQTDPPSSS</sequence>
<dbReference type="AlphaFoldDB" id="A0A318RCX3"/>